<feature type="domain" description="NACHT" evidence="2">
    <location>
        <begin position="56"/>
        <end position="172"/>
    </location>
</feature>
<dbReference type="OrthoDB" id="21416at2759"/>
<keyword evidence="4" id="KW-1185">Reference proteome</keyword>
<name>A0A8H5B2C2_9AGAR</name>
<dbReference type="InterPro" id="IPR027417">
    <property type="entry name" value="P-loop_NTPase"/>
</dbReference>
<evidence type="ECO:0000256" key="1">
    <source>
        <dbReference type="ARBA" id="ARBA00022737"/>
    </source>
</evidence>
<gene>
    <name evidence="3" type="ORF">D9619_011990</name>
</gene>
<evidence type="ECO:0000259" key="2">
    <source>
        <dbReference type="PROSITE" id="PS50837"/>
    </source>
</evidence>
<dbReference type="PANTHER" id="PTHR10039:SF14">
    <property type="entry name" value="NACHT DOMAIN-CONTAINING PROTEIN"/>
    <property type="match status" value="1"/>
</dbReference>
<dbReference type="SUPFAM" id="SSF52540">
    <property type="entry name" value="P-loop containing nucleoside triphosphate hydrolases"/>
    <property type="match status" value="1"/>
</dbReference>
<evidence type="ECO:0000313" key="3">
    <source>
        <dbReference type="EMBL" id="KAF5314422.1"/>
    </source>
</evidence>
<proteinExistence type="predicted"/>
<dbReference type="Pfam" id="PF24883">
    <property type="entry name" value="NPHP3_N"/>
    <property type="match status" value="1"/>
</dbReference>
<organism evidence="3 4">
    <name type="scientific">Psilocybe cf. subviscida</name>
    <dbReference type="NCBI Taxonomy" id="2480587"/>
    <lineage>
        <taxon>Eukaryota</taxon>
        <taxon>Fungi</taxon>
        <taxon>Dikarya</taxon>
        <taxon>Basidiomycota</taxon>
        <taxon>Agaricomycotina</taxon>
        <taxon>Agaricomycetes</taxon>
        <taxon>Agaricomycetidae</taxon>
        <taxon>Agaricales</taxon>
        <taxon>Agaricineae</taxon>
        <taxon>Strophariaceae</taxon>
        <taxon>Psilocybe</taxon>
    </lineage>
</organism>
<dbReference type="Gene3D" id="3.40.50.300">
    <property type="entry name" value="P-loop containing nucleotide triphosphate hydrolases"/>
    <property type="match status" value="1"/>
</dbReference>
<dbReference type="EMBL" id="JAACJJ010000044">
    <property type="protein sequence ID" value="KAF5314422.1"/>
    <property type="molecule type" value="Genomic_DNA"/>
</dbReference>
<dbReference type="AlphaFoldDB" id="A0A8H5B2C2"/>
<evidence type="ECO:0000313" key="4">
    <source>
        <dbReference type="Proteomes" id="UP000567179"/>
    </source>
</evidence>
<dbReference type="Proteomes" id="UP000567179">
    <property type="component" value="Unassembled WGS sequence"/>
</dbReference>
<dbReference type="InterPro" id="IPR007111">
    <property type="entry name" value="NACHT_NTPase"/>
</dbReference>
<comment type="caution">
    <text evidence="3">The sequence shown here is derived from an EMBL/GenBank/DDBJ whole genome shotgun (WGS) entry which is preliminary data.</text>
</comment>
<dbReference type="PANTHER" id="PTHR10039">
    <property type="entry name" value="AMELOGENIN"/>
    <property type="match status" value="1"/>
</dbReference>
<reference evidence="3 4" key="1">
    <citation type="journal article" date="2020" name="ISME J.">
        <title>Uncovering the hidden diversity of litter-decomposition mechanisms in mushroom-forming fungi.</title>
        <authorList>
            <person name="Floudas D."/>
            <person name="Bentzer J."/>
            <person name="Ahren D."/>
            <person name="Johansson T."/>
            <person name="Persson P."/>
            <person name="Tunlid A."/>
        </authorList>
    </citation>
    <scope>NUCLEOTIDE SEQUENCE [LARGE SCALE GENOMIC DNA]</scope>
    <source>
        <strain evidence="3 4">CBS 101986</strain>
    </source>
</reference>
<keyword evidence="1" id="KW-0677">Repeat</keyword>
<dbReference type="InterPro" id="IPR056884">
    <property type="entry name" value="NPHP3-like_N"/>
</dbReference>
<sequence>MIPEGPLDRLLDVVAPNAILNAGGRGDEVRCYPGTREEVIGKIEKWMGSKGLRGSRVMWLSGPAGAGKSAICQSVAERFRHRGQHVANFFFFRGDGTRNHAEPLVATLVYQLRRFYPALNELLTDCLTELPLICNACIEDQFRYLISFPVQRIQQSSSIQQQVILILDGLDECDDKNKQEQILVALHAITDADNSPFLALVASRAEPHLVMAFNRIGYSGESIFLDEQYRPEDDIRRFVIAKFDEIKNNHHLAQTLSKNWPAKSDIEAITSKSSGQFIYAATVMRFIQYSPESPYLSLIAIHEMQPSVSHNPLAQLDAVYSYIFSKARDIRTIKLTIGANLISQMTETGPLIKLDNILQLAGYMKIAVQSLCADLVAIIKIDQTGWSMRIFFYHASLSDYLADKSRSGIYHVDTGEIAAELSSICLGIFQDSGSLNLTIELLTYVKEATEALSKSLLNASTRQFDKSFRGLAYWNMLICAIDQLYLKTNKTLFKSMLQSWVRFAYLHNVDMSEDLRLRKLSTSASAYYKRYRATERVKFALRLNK</sequence>
<accession>A0A8H5B2C2</accession>
<protein>
    <recommendedName>
        <fullName evidence="2">NACHT domain-containing protein</fullName>
    </recommendedName>
</protein>
<dbReference type="PROSITE" id="PS50837">
    <property type="entry name" value="NACHT"/>
    <property type="match status" value="1"/>
</dbReference>